<dbReference type="Pfam" id="PF10035">
    <property type="entry name" value="DUF2179"/>
    <property type="match status" value="1"/>
</dbReference>
<dbReference type="PIRSF" id="PIRSF006483">
    <property type="entry name" value="Membrane_protein_YitT"/>
    <property type="match status" value="1"/>
</dbReference>
<sequence length="298" mass="32577">MKFNISDQKIVIKDYIIITVGTLITAIGLVLFMIPYNIIAGGVSGLAIILNNFFGWWVGVQMFAYNLILFFLGFWLLGIGFGIKSIYSAALLSFSTDFFQHGLGWDQLIPSLMRETGNAGLEMSLLAAFYGALIAGFGMGLVIWKGATTGGTDIIAMIFNKYFSLSVGTGLMIADTVITASSILISPLLPMYGIIAIFVTARTIDGVIEGFESTRTVLIISDHYDKIKEDIYNKLDRGVTFLKGVGSYTNQEKNIVMVTISRSEIGLLKNIVKERDSSAFMVILPNSEAIGYGFKKIS</sequence>
<evidence type="ECO:0000313" key="8">
    <source>
        <dbReference type="EMBL" id="ABX32515.1"/>
    </source>
</evidence>
<feature type="transmembrane region" description="Helical" evidence="6">
    <location>
        <begin position="38"/>
        <end position="60"/>
    </location>
</feature>
<dbReference type="Pfam" id="PF02588">
    <property type="entry name" value="YitT_membrane"/>
    <property type="match status" value="1"/>
</dbReference>
<dbReference type="AlphaFoldDB" id="A9BGT4"/>
<evidence type="ECO:0000256" key="2">
    <source>
        <dbReference type="ARBA" id="ARBA00022475"/>
    </source>
</evidence>
<dbReference type="Proteomes" id="UP000000789">
    <property type="component" value="Chromosome"/>
</dbReference>
<dbReference type="PANTHER" id="PTHR33545">
    <property type="entry name" value="UPF0750 MEMBRANE PROTEIN YITT-RELATED"/>
    <property type="match status" value="1"/>
</dbReference>
<accession>A9BGT4</accession>
<proteinExistence type="predicted"/>
<dbReference type="PANTHER" id="PTHR33545:SF5">
    <property type="entry name" value="UPF0750 MEMBRANE PROTEIN YITT"/>
    <property type="match status" value="1"/>
</dbReference>
<dbReference type="InterPro" id="IPR019264">
    <property type="entry name" value="DUF2179"/>
</dbReference>
<feature type="transmembrane region" description="Helical" evidence="6">
    <location>
        <begin position="123"/>
        <end position="144"/>
    </location>
</feature>
<reference evidence="8" key="1">
    <citation type="submission" date="2007-11" db="EMBL/GenBank/DDBJ databases">
        <title>Complete sequence of Petroga mobilis SJ95.</title>
        <authorList>
            <consortium name="US DOE Joint Genome Institute"/>
            <person name="Copeland A."/>
            <person name="Lucas S."/>
            <person name="Lapidus A."/>
            <person name="Barry K."/>
            <person name="Glavina del Rio T."/>
            <person name="Dalin E."/>
            <person name="Tice H."/>
            <person name="Pitluck S."/>
            <person name="Meincke L."/>
            <person name="Brettin T."/>
            <person name="Bruce D."/>
            <person name="Detter J.C."/>
            <person name="Han C."/>
            <person name="Kuske C.R."/>
            <person name="Schmutz J."/>
            <person name="Larimer F."/>
            <person name="Land M."/>
            <person name="Hauser L."/>
            <person name="Kyrpides N."/>
            <person name="Mikhailova N."/>
            <person name="Noll K."/>
            <person name="Richardson P."/>
        </authorList>
    </citation>
    <scope>NUCLEOTIDE SEQUENCE [LARGE SCALE GENOMIC DNA]</scope>
    <source>
        <strain evidence="8">SJ95</strain>
    </source>
</reference>
<dbReference type="InterPro" id="IPR003740">
    <property type="entry name" value="YitT"/>
</dbReference>
<dbReference type="HOGENOM" id="CLU_063199_0_0_0"/>
<evidence type="ECO:0000256" key="3">
    <source>
        <dbReference type="ARBA" id="ARBA00022692"/>
    </source>
</evidence>
<gene>
    <name evidence="8" type="ordered locus">Pmob_1826</name>
</gene>
<dbReference type="CDD" id="cd16380">
    <property type="entry name" value="YitT_C"/>
    <property type="match status" value="1"/>
</dbReference>
<evidence type="ECO:0000256" key="6">
    <source>
        <dbReference type="SAM" id="Phobius"/>
    </source>
</evidence>
<evidence type="ECO:0000256" key="4">
    <source>
        <dbReference type="ARBA" id="ARBA00022989"/>
    </source>
</evidence>
<keyword evidence="4 6" id="KW-1133">Transmembrane helix</keyword>
<feature type="transmembrane region" description="Helical" evidence="6">
    <location>
        <begin position="67"/>
        <end position="87"/>
    </location>
</feature>
<evidence type="ECO:0000259" key="7">
    <source>
        <dbReference type="Pfam" id="PF10035"/>
    </source>
</evidence>
<keyword evidence="5 6" id="KW-0472">Membrane</keyword>
<protein>
    <recommendedName>
        <fullName evidence="7">DUF2179 domain-containing protein</fullName>
    </recommendedName>
</protein>
<keyword evidence="9" id="KW-1185">Reference proteome</keyword>
<dbReference type="GO" id="GO:0005886">
    <property type="term" value="C:plasma membrane"/>
    <property type="evidence" value="ECO:0007669"/>
    <property type="project" value="UniProtKB-SubCell"/>
</dbReference>
<evidence type="ECO:0000313" key="9">
    <source>
        <dbReference type="Proteomes" id="UP000000789"/>
    </source>
</evidence>
<dbReference type="KEGG" id="pmo:Pmob_1826"/>
<dbReference type="Gene3D" id="3.30.70.120">
    <property type="match status" value="1"/>
</dbReference>
<dbReference type="STRING" id="403833.Pmob_1826"/>
<feature type="domain" description="DUF2179" evidence="7">
    <location>
        <begin position="237"/>
        <end position="291"/>
    </location>
</feature>
<feature type="transmembrane region" description="Helical" evidence="6">
    <location>
        <begin position="12"/>
        <end position="32"/>
    </location>
</feature>
<dbReference type="InterPro" id="IPR051461">
    <property type="entry name" value="UPF0750_membrane"/>
</dbReference>
<evidence type="ECO:0000256" key="1">
    <source>
        <dbReference type="ARBA" id="ARBA00004651"/>
    </source>
</evidence>
<evidence type="ECO:0000256" key="5">
    <source>
        <dbReference type="ARBA" id="ARBA00023136"/>
    </source>
</evidence>
<keyword evidence="3 6" id="KW-0812">Transmembrane</keyword>
<dbReference type="EMBL" id="CP000879">
    <property type="protein sequence ID" value="ABX32515.1"/>
    <property type="molecule type" value="Genomic_DNA"/>
</dbReference>
<name>A9BGT4_PETMO</name>
<keyword evidence="2" id="KW-1003">Cell membrane</keyword>
<dbReference type="InterPro" id="IPR015867">
    <property type="entry name" value="N-reg_PII/ATP_PRibTrfase_C"/>
</dbReference>
<organism evidence="8 9">
    <name type="scientific">Petrotoga mobilis (strain DSM 10674 / SJ95)</name>
    <dbReference type="NCBI Taxonomy" id="403833"/>
    <lineage>
        <taxon>Bacteria</taxon>
        <taxon>Thermotogati</taxon>
        <taxon>Thermotogota</taxon>
        <taxon>Thermotogae</taxon>
        <taxon>Petrotogales</taxon>
        <taxon>Petrotogaceae</taxon>
        <taxon>Petrotoga</taxon>
    </lineage>
</organism>
<comment type="subcellular location">
    <subcellularLocation>
        <location evidence="1">Cell membrane</location>
        <topology evidence="1">Multi-pass membrane protein</topology>
    </subcellularLocation>
</comment>
<dbReference type="RefSeq" id="WP_012209612.1">
    <property type="nucleotide sequence ID" value="NC_010003.1"/>
</dbReference>
<dbReference type="eggNOG" id="COG1284">
    <property type="taxonomic scope" value="Bacteria"/>
</dbReference>